<evidence type="ECO:0000256" key="1">
    <source>
        <dbReference type="ARBA" id="ARBA00022801"/>
    </source>
</evidence>
<dbReference type="RefSeq" id="WP_088604388.1">
    <property type="nucleotide sequence ID" value="NZ_NJIH01000009.1"/>
</dbReference>
<dbReference type="Proteomes" id="UP000214603">
    <property type="component" value="Unassembled WGS sequence"/>
</dbReference>
<dbReference type="InterPro" id="IPR000868">
    <property type="entry name" value="Isochorismatase-like_dom"/>
</dbReference>
<keyword evidence="4" id="KW-1185">Reference proteome</keyword>
<evidence type="ECO:0000313" key="4">
    <source>
        <dbReference type="Proteomes" id="UP000214603"/>
    </source>
</evidence>
<evidence type="ECO:0000259" key="2">
    <source>
        <dbReference type="Pfam" id="PF00857"/>
    </source>
</evidence>
<comment type="caution">
    <text evidence="3">The sequence shown here is derived from an EMBL/GenBank/DDBJ whole genome shotgun (WGS) entry which is preliminary data.</text>
</comment>
<accession>A0A225M7S2</accession>
<protein>
    <submittedName>
        <fullName evidence="3">Isochorismatase</fullName>
    </submittedName>
</protein>
<dbReference type="InterPro" id="IPR036380">
    <property type="entry name" value="Isochorismatase-like_sf"/>
</dbReference>
<dbReference type="OrthoDB" id="9781985at2"/>
<dbReference type="AlphaFoldDB" id="A0A225M7S2"/>
<dbReference type="CDD" id="cd00431">
    <property type="entry name" value="cysteine_hydrolases"/>
    <property type="match status" value="1"/>
</dbReference>
<gene>
    <name evidence="3" type="ORF">CEY11_15780</name>
</gene>
<proteinExistence type="predicted"/>
<dbReference type="Gene3D" id="3.40.50.850">
    <property type="entry name" value="Isochorismatase-like"/>
    <property type="match status" value="1"/>
</dbReference>
<name>A0A225M7S2_9BURK</name>
<keyword evidence="1" id="KW-0378">Hydrolase</keyword>
<dbReference type="PANTHER" id="PTHR43540:SF16">
    <property type="entry name" value="ISOCHORISMATASE-LIKE DOMAIN-CONTAINING PROTEIN"/>
    <property type="match status" value="1"/>
</dbReference>
<feature type="domain" description="Isochorismatase-like" evidence="2">
    <location>
        <begin position="8"/>
        <end position="192"/>
    </location>
</feature>
<dbReference type="EMBL" id="NJIH01000009">
    <property type="protein sequence ID" value="OWT57384.1"/>
    <property type="molecule type" value="Genomic_DNA"/>
</dbReference>
<evidence type="ECO:0000313" key="3">
    <source>
        <dbReference type="EMBL" id="OWT57384.1"/>
    </source>
</evidence>
<dbReference type="SUPFAM" id="SSF52499">
    <property type="entry name" value="Isochorismatase-like hydrolases"/>
    <property type="match status" value="1"/>
</dbReference>
<reference evidence="4" key="1">
    <citation type="submission" date="2017-06" db="EMBL/GenBank/DDBJ databases">
        <title>Herbaspirillum phytohormonus sp. nov., isolated from the root nodule of Robinia pseudoacacia in lead-zinc mine.</title>
        <authorList>
            <person name="Fan M."/>
            <person name="Lin Y."/>
        </authorList>
    </citation>
    <scope>NUCLEOTIDE SEQUENCE [LARGE SCALE GENOMIC DNA]</scope>
    <source>
        <strain evidence="4">SC-089</strain>
    </source>
</reference>
<dbReference type="InterPro" id="IPR050272">
    <property type="entry name" value="Isochorismatase-like_hydrls"/>
</dbReference>
<sequence length="206" mass="22235">MSSPRNIALLLIDFQNDMVHPAGKIGANGLAACVSARDILSRTRSVADVFRNYGLPVIFVRLAFQAEYVDSLSVAPRIAKLKAAGAALIDTWGAAIHEDLQPRAGDLVFNKQCVNPFFNTPLLSWLGRHNIRELAIAGVATNLAVESAVRYADDAGIAPIVLEDCCASVNDEMHQLSVTRILPIFGSVESSEKCIDRLSKMGTTQV</sequence>
<dbReference type="PANTHER" id="PTHR43540">
    <property type="entry name" value="PEROXYUREIDOACRYLATE/UREIDOACRYLATE AMIDOHYDROLASE-RELATED"/>
    <property type="match status" value="1"/>
</dbReference>
<dbReference type="GO" id="GO:0016787">
    <property type="term" value="F:hydrolase activity"/>
    <property type="evidence" value="ECO:0007669"/>
    <property type="project" value="UniProtKB-KW"/>
</dbReference>
<organism evidence="3 4">
    <name type="scientific">Candidimonas nitroreducens</name>
    <dbReference type="NCBI Taxonomy" id="683354"/>
    <lineage>
        <taxon>Bacteria</taxon>
        <taxon>Pseudomonadati</taxon>
        <taxon>Pseudomonadota</taxon>
        <taxon>Betaproteobacteria</taxon>
        <taxon>Burkholderiales</taxon>
        <taxon>Alcaligenaceae</taxon>
        <taxon>Candidimonas</taxon>
    </lineage>
</organism>
<dbReference type="Pfam" id="PF00857">
    <property type="entry name" value="Isochorismatase"/>
    <property type="match status" value="1"/>
</dbReference>